<evidence type="ECO:0000313" key="7">
    <source>
        <dbReference type="RefSeq" id="XP_019644692.1"/>
    </source>
</evidence>
<dbReference type="InterPro" id="IPR013098">
    <property type="entry name" value="Ig_I-set"/>
</dbReference>
<dbReference type="FunFam" id="2.60.40.10:FF:000080">
    <property type="entry name" value="Myosin light chain kinase, smooth muscle"/>
    <property type="match status" value="1"/>
</dbReference>
<dbReference type="GeneID" id="109485478"/>
<evidence type="ECO:0000313" key="12">
    <source>
        <dbReference type="RefSeq" id="XP_019644697.1"/>
    </source>
</evidence>
<comment type="similarity">
    <text evidence="1">Belongs to the protein kinase superfamily. CAMK Ser/Thr protein kinase family.</text>
</comment>
<feature type="compositionally biased region" description="Basic and acidic residues" evidence="4">
    <location>
        <begin position="213"/>
        <end position="222"/>
    </location>
</feature>
<evidence type="ECO:0000313" key="8">
    <source>
        <dbReference type="RefSeq" id="XP_019644693.1"/>
    </source>
</evidence>
<dbReference type="PANTHER" id="PTHR47633:SF4">
    <property type="entry name" value="MYOPALLADIN ISOFORM X1"/>
    <property type="match status" value="1"/>
</dbReference>
<evidence type="ECO:0000313" key="10">
    <source>
        <dbReference type="RefSeq" id="XP_019644695.1"/>
    </source>
</evidence>
<feature type="region of interest" description="Disordered" evidence="4">
    <location>
        <begin position="1"/>
        <end position="50"/>
    </location>
</feature>
<keyword evidence="6" id="KW-1185">Reference proteome</keyword>
<dbReference type="InterPro" id="IPR003599">
    <property type="entry name" value="Ig_sub"/>
</dbReference>
<evidence type="ECO:0000256" key="3">
    <source>
        <dbReference type="ARBA" id="ARBA00023319"/>
    </source>
</evidence>
<evidence type="ECO:0000313" key="9">
    <source>
        <dbReference type="RefSeq" id="XP_019644694.1"/>
    </source>
</evidence>
<dbReference type="GO" id="GO:0004672">
    <property type="term" value="F:protein kinase activity"/>
    <property type="evidence" value="ECO:0007669"/>
    <property type="project" value="TreeGrafter"/>
</dbReference>
<name>A0A6P4ZU54_BRABE</name>
<dbReference type="RefSeq" id="XP_019644693.1">
    <property type="nucleotide sequence ID" value="XM_019789134.1"/>
</dbReference>
<dbReference type="Proteomes" id="UP000515135">
    <property type="component" value="Unplaced"/>
</dbReference>
<dbReference type="AlphaFoldDB" id="A0A6P4ZU54"/>
<feature type="domain" description="Ig-like" evidence="5">
    <location>
        <begin position="270"/>
        <end position="362"/>
    </location>
</feature>
<dbReference type="InterPro" id="IPR036179">
    <property type="entry name" value="Ig-like_dom_sf"/>
</dbReference>
<protein>
    <submittedName>
        <fullName evidence="7 8">Palladin-like isoform X1</fullName>
    </submittedName>
</protein>
<dbReference type="KEGG" id="bbel:109485478"/>
<evidence type="ECO:0000256" key="4">
    <source>
        <dbReference type="SAM" id="MobiDB-lite"/>
    </source>
</evidence>
<keyword evidence="3" id="KW-0393">Immunoglobulin domain</keyword>
<reference evidence="7 8" key="1">
    <citation type="submission" date="2025-04" db="UniProtKB">
        <authorList>
            <consortium name="RefSeq"/>
        </authorList>
    </citation>
    <scope>IDENTIFICATION</scope>
    <source>
        <tissue evidence="7 8">Gonad</tissue>
    </source>
</reference>
<dbReference type="InterPro" id="IPR003598">
    <property type="entry name" value="Ig_sub2"/>
</dbReference>
<dbReference type="SUPFAM" id="SSF48726">
    <property type="entry name" value="Immunoglobulin"/>
    <property type="match status" value="4"/>
</dbReference>
<evidence type="ECO:0000259" key="5">
    <source>
        <dbReference type="PROSITE" id="PS50835"/>
    </source>
</evidence>
<proteinExistence type="inferred from homology"/>
<gene>
    <name evidence="7 8 9 10 11 12 13" type="primary">LOC109485478</name>
</gene>
<dbReference type="PROSITE" id="PS50835">
    <property type="entry name" value="IG_LIKE"/>
    <property type="match status" value="4"/>
</dbReference>
<dbReference type="RefSeq" id="XP_019644696.1">
    <property type="nucleotide sequence ID" value="XM_019789137.1"/>
</dbReference>
<dbReference type="SMART" id="SM00409">
    <property type="entry name" value="IG"/>
    <property type="match status" value="4"/>
</dbReference>
<feature type="compositionally biased region" description="Acidic residues" evidence="4">
    <location>
        <begin position="1"/>
        <end position="12"/>
    </location>
</feature>
<evidence type="ECO:0000256" key="1">
    <source>
        <dbReference type="ARBA" id="ARBA00006692"/>
    </source>
</evidence>
<evidence type="ECO:0000313" key="13">
    <source>
        <dbReference type="RefSeq" id="XP_019644698.1"/>
    </source>
</evidence>
<dbReference type="InterPro" id="IPR007110">
    <property type="entry name" value="Ig-like_dom"/>
</dbReference>
<evidence type="ECO:0000313" key="6">
    <source>
        <dbReference type="Proteomes" id="UP000515135"/>
    </source>
</evidence>
<dbReference type="RefSeq" id="XP_019644694.1">
    <property type="nucleotide sequence ID" value="XM_019789135.1"/>
</dbReference>
<feature type="domain" description="Ig-like" evidence="5">
    <location>
        <begin position="51"/>
        <end position="140"/>
    </location>
</feature>
<dbReference type="RefSeq" id="XP_019644698.1">
    <property type="nucleotide sequence ID" value="XM_019789139.1"/>
</dbReference>
<organism evidence="6 10">
    <name type="scientific">Branchiostoma belcheri</name>
    <name type="common">Amphioxus</name>
    <dbReference type="NCBI Taxonomy" id="7741"/>
    <lineage>
        <taxon>Eukaryota</taxon>
        <taxon>Metazoa</taxon>
        <taxon>Chordata</taxon>
        <taxon>Cephalochordata</taxon>
        <taxon>Leptocardii</taxon>
        <taxon>Amphioxiformes</taxon>
        <taxon>Branchiostomatidae</taxon>
        <taxon>Branchiostoma</taxon>
    </lineage>
</organism>
<dbReference type="PANTHER" id="PTHR47633">
    <property type="entry name" value="IMMUNOGLOBULIN"/>
    <property type="match status" value="1"/>
</dbReference>
<dbReference type="InterPro" id="IPR013783">
    <property type="entry name" value="Ig-like_fold"/>
</dbReference>
<feature type="domain" description="Ig-like" evidence="5">
    <location>
        <begin position="498"/>
        <end position="587"/>
    </location>
</feature>
<dbReference type="RefSeq" id="XP_019644695.1">
    <property type="nucleotide sequence ID" value="XM_019789136.1"/>
</dbReference>
<accession>A0A6P4ZU54</accession>
<dbReference type="Gene3D" id="2.60.40.10">
    <property type="entry name" value="Immunoglobulins"/>
    <property type="match status" value="4"/>
</dbReference>
<evidence type="ECO:0000256" key="2">
    <source>
        <dbReference type="ARBA" id="ARBA00023157"/>
    </source>
</evidence>
<dbReference type="OrthoDB" id="6612025at2759"/>
<dbReference type="SMART" id="SM00408">
    <property type="entry name" value="IGc2"/>
    <property type="match status" value="4"/>
</dbReference>
<feature type="region of interest" description="Disordered" evidence="4">
    <location>
        <begin position="148"/>
        <end position="231"/>
    </location>
</feature>
<feature type="domain" description="Ig-like" evidence="5">
    <location>
        <begin position="399"/>
        <end position="488"/>
    </location>
</feature>
<keyword evidence="2" id="KW-1015">Disulfide bond</keyword>
<dbReference type="Pfam" id="PF07679">
    <property type="entry name" value="I-set"/>
    <property type="match status" value="4"/>
</dbReference>
<evidence type="ECO:0000313" key="11">
    <source>
        <dbReference type="RefSeq" id="XP_019644696.1"/>
    </source>
</evidence>
<dbReference type="RefSeq" id="XP_019644697.1">
    <property type="nucleotide sequence ID" value="XM_019789138.1"/>
</dbReference>
<dbReference type="RefSeq" id="XP_019644692.1">
    <property type="nucleotide sequence ID" value="XM_019789133.1"/>
</dbReference>
<dbReference type="FunFam" id="2.60.40.10:FF:000032">
    <property type="entry name" value="palladin isoform X1"/>
    <property type="match status" value="3"/>
</dbReference>
<sequence>MTSSDTEIDVDTTPERGVADLRGYWSRATDSPTGEMAEQPRKTRPGKFTPPTFSKILDLEISGMEGHPLVLEVNVKGTPLPQVQWFREGAPIQNNPAFTVDQTGEVCTLVIAEAYPEDSGNYTATAANFYGSQSCQAIVTVKGQKELAGKDDPGYIPPPPASNGPAVLPDTPLPPPPANVQPTSGLMDDLPPPPPEEERKGPDAAVRAQQTRVTDEYHDRLRNPPPAQQEEFRVSGFEERLMREIEHRLEKSVDAVGVFENVPQAQWRAPMFGKRVQNYKVLEGGTASFSCRVVGLPTPKIYWFKDGQEIPPDSEKYLMQSAPDGTCYLHIPDATLHVEGQYTIMAVSPAGKASATGMLKVQEKKAAYVKQSTPVARAARTQARDREDLRGVAEKNYRPNFVQVPEETNAKEGGLVRLDCKVTGLPSPDLVWIREGSPLRQDSNHKMIVRENGVHSLLISQCKASDAGDYTCVATNKAGQAEFTVTLNILVEAQAVAPTWVQKLKNTTVKEGEHVRIFCTAAGDPVPYAIWKKDGIGLTDKSGYRLGTDGQGTFFLEVDHASKADATWYTCSAHNQAGSIMCTGKIVVQSPWESQKPQQTKIKTPKRYANLPVDMRASHQTKTAMMNESGEDL</sequence>